<feature type="transmembrane region" description="Helical" evidence="7">
    <location>
        <begin position="415"/>
        <end position="437"/>
    </location>
</feature>
<dbReference type="PANTHER" id="PTHR42718">
    <property type="entry name" value="MAJOR FACILITATOR SUPERFAMILY MULTIDRUG TRANSPORTER MFSC"/>
    <property type="match status" value="1"/>
</dbReference>
<keyword evidence="5" id="KW-0046">Antibiotic resistance</keyword>
<sequence>MPPTAASAADPTATPTTTPATSAITATTTPAVTATRTQGPSASAPTATAPSPARTGDEDRTRHARTASPAVTLAAVVAATLLVLMTYTAPISVLPDTVRHLHSGPTGPAWILSGISLGLSAFQLTAGSLADILGRRRVFVAGALGLAAASALTALAGSLALFVVGRVLQGVAGAALLAAGLGLVGHAFPTGHARVRATASVGAALGAGIAVGPLAAAGLTRAGGYATPYWTQTAAAVALAGVAALLLTESRSHVRRRLDPLGALTLGGGIGALTAALVEGRQGWGRPVVLVLLAAAAVLLAAYVATALRGREPMIDVRLLRRPVFALSLLGSFITGLAVIAVGSYLPTLFQGVLGLSPLASAGVLAFWSASSVVASVATGRLTAHMPARRLVAVGLTVIAAGFLTLAGMDTGTHWPRLVPGLVVAGLGLGVLNAASARLSVESVPVDRAAMGAGAANTARYTGASIGGALVVAVVQSADGATPADALAAGGDRAILLGVVLAVLGAGAALLVRDRTAAGAPRT</sequence>
<evidence type="ECO:0000313" key="10">
    <source>
        <dbReference type="Proteomes" id="UP001551482"/>
    </source>
</evidence>
<dbReference type="PROSITE" id="PS50850">
    <property type="entry name" value="MFS"/>
    <property type="match status" value="1"/>
</dbReference>
<protein>
    <submittedName>
        <fullName evidence="9">MFS transporter</fullName>
    </submittedName>
</protein>
<keyword evidence="2 7" id="KW-0812">Transmembrane</keyword>
<evidence type="ECO:0000256" key="3">
    <source>
        <dbReference type="ARBA" id="ARBA00022989"/>
    </source>
</evidence>
<feature type="compositionally biased region" description="Low complexity" evidence="6">
    <location>
        <begin position="1"/>
        <end position="53"/>
    </location>
</feature>
<comment type="subcellular location">
    <subcellularLocation>
        <location evidence="1">Cell membrane</location>
        <topology evidence="1">Multi-pass membrane protein</topology>
    </subcellularLocation>
</comment>
<feature type="transmembrane region" description="Helical" evidence="7">
    <location>
        <begin position="458"/>
        <end position="475"/>
    </location>
</feature>
<dbReference type="Gene3D" id="1.20.1250.20">
    <property type="entry name" value="MFS general substrate transporter like domains"/>
    <property type="match status" value="2"/>
</dbReference>
<feature type="transmembrane region" description="Helical" evidence="7">
    <location>
        <begin position="197"/>
        <end position="217"/>
    </location>
</feature>
<evidence type="ECO:0000256" key="5">
    <source>
        <dbReference type="ARBA" id="ARBA00023251"/>
    </source>
</evidence>
<feature type="transmembrane region" description="Helical" evidence="7">
    <location>
        <begin position="324"/>
        <end position="346"/>
    </location>
</feature>
<evidence type="ECO:0000256" key="7">
    <source>
        <dbReference type="SAM" id="Phobius"/>
    </source>
</evidence>
<feature type="transmembrane region" description="Helical" evidence="7">
    <location>
        <begin position="138"/>
        <end position="161"/>
    </location>
</feature>
<dbReference type="Proteomes" id="UP001551482">
    <property type="component" value="Unassembled WGS sequence"/>
</dbReference>
<evidence type="ECO:0000256" key="4">
    <source>
        <dbReference type="ARBA" id="ARBA00023136"/>
    </source>
</evidence>
<name>A0ABV3DVT9_9ACTN</name>
<dbReference type="Pfam" id="PF07690">
    <property type="entry name" value="MFS_1"/>
    <property type="match status" value="1"/>
</dbReference>
<gene>
    <name evidence="9" type="ORF">AB0C36_38030</name>
</gene>
<evidence type="ECO:0000313" key="9">
    <source>
        <dbReference type="EMBL" id="MEU8139284.1"/>
    </source>
</evidence>
<dbReference type="InterPro" id="IPR020846">
    <property type="entry name" value="MFS_dom"/>
</dbReference>
<feature type="transmembrane region" description="Helical" evidence="7">
    <location>
        <begin position="358"/>
        <end position="379"/>
    </location>
</feature>
<dbReference type="RefSeq" id="WP_358363283.1">
    <property type="nucleotide sequence ID" value="NZ_JBEZFP010000165.1"/>
</dbReference>
<dbReference type="InterPro" id="IPR036259">
    <property type="entry name" value="MFS_trans_sf"/>
</dbReference>
<feature type="domain" description="Major facilitator superfamily (MFS) profile" evidence="8">
    <location>
        <begin position="72"/>
        <end position="517"/>
    </location>
</feature>
<evidence type="ECO:0000259" key="8">
    <source>
        <dbReference type="PROSITE" id="PS50850"/>
    </source>
</evidence>
<dbReference type="PANTHER" id="PTHR42718:SF49">
    <property type="entry name" value="EXPORT PROTEIN"/>
    <property type="match status" value="1"/>
</dbReference>
<keyword evidence="4 7" id="KW-0472">Membrane</keyword>
<evidence type="ECO:0000256" key="2">
    <source>
        <dbReference type="ARBA" id="ARBA00022692"/>
    </source>
</evidence>
<feature type="transmembrane region" description="Helical" evidence="7">
    <location>
        <begin position="167"/>
        <end position="185"/>
    </location>
</feature>
<organism evidence="9 10">
    <name type="scientific">Streptodolium elevatio</name>
    <dbReference type="NCBI Taxonomy" id="3157996"/>
    <lineage>
        <taxon>Bacteria</taxon>
        <taxon>Bacillati</taxon>
        <taxon>Actinomycetota</taxon>
        <taxon>Actinomycetes</taxon>
        <taxon>Kitasatosporales</taxon>
        <taxon>Streptomycetaceae</taxon>
        <taxon>Streptodolium</taxon>
    </lineage>
</organism>
<reference evidence="9 10" key="1">
    <citation type="submission" date="2024-06" db="EMBL/GenBank/DDBJ databases">
        <title>The Natural Products Discovery Center: Release of the First 8490 Sequenced Strains for Exploring Actinobacteria Biosynthetic Diversity.</title>
        <authorList>
            <person name="Kalkreuter E."/>
            <person name="Kautsar S.A."/>
            <person name="Yang D."/>
            <person name="Bader C.D."/>
            <person name="Teijaro C.N."/>
            <person name="Fluegel L."/>
            <person name="Davis C.M."/>
            <person name="Simpson J.R."/>
            <person name="Lauterbach L."/>
            <person name="Steele A.D."/>
            <person name="Gui C."/>
            <person name="Meng S."/>
            <person name="Li G."/>
            <person name="Viehrig K."/>
            <person name="Ye F."/>
            <person name="Su P."/>
            <person name="Kiefer A.F."/>
            <person name="Nichols A."/>
            <person name="Cepeda A.J."/>
            <person name="Yan W."/>
            <person name="Fan B."/>
            <person name="Jiang Y."/>
            <person name="Adhikari A."/>
            <person name="Zheng C.-J."/>
            <person name="Schuster L."/>
            <person name="Cowan T.M."/>
            <person name="Smanski M.J."/>
            <person name="Chevrette M.G."/>
            <person name="De Carvalho L.P.S."/>
            <person name="Shen B."/>
        </authorList>
    </citation>
    <scope>NUCLEOTIDE SEQUENCE [LARGE SCALE GENOMIC DNA]</scope>
    <source>
        <strain evidence="9 10">NPDC048946</strain>
    </source>
</reference>
<proteinExistence type="predicted"/>
<feature type="transmembrane region" description="Helical" evidence="7">
    <location>
        <begin position="495"/>
        <end position="512"/>
    </location>
</feature>
<comment type="caution">
    <text evidence="9">The sequence shown here is derived from an EMBL/GenBank/DDBJ whole genome shotgun (WGS) entry which is preliminary data.</text>
</comment>
<accession>A0ABV3DVT9</accession>
<feature type="transmembrane region" description="Helical" evidence="7">
    <location>
        <begin position="260"/>
        <end position="278"/>
    </location>
</feature>
<dbReference type="SUPFAM" id="SSF103473">
    <property type="entry name" value="MFS general substrate transporter"/>
    <property type="match status" value="1"/>
</dbReference>
<evidence type="ECO:0000256" key="6">
    <source>
        <dbReference type="SAM" id="MobiDB-lite"/>
    </source>
</evidence>
<feature type="transmembrane region" description="Helical" evidence="7">
    <location>
        <begin position="284"/>
        <end position="304"/>
    </location>
</feature>
<feature type="transmembrane region" description="Helical" evidence="7">
    <location>
        <begin position="70"/>
        <end position="89"/>
    </location>
</feature>
<keyword evidence="3 7" id="KW-1133">Transmembrane helix</keyword>
<feature type="region of interest" description="Disordered" evidence="6">
    <location>
        <begin position="1"/>
        <end position="66"/>
    </location>
</feature>
<feature type="transmembrane region" description="Helical" evidence="7">
    <location>
        <begin position="229"/>
        <end position="248"/>
    </location>
</feature>
<feature type="transmembrane region" description="Helical" evidence="7">
    <location>
        <begin position="109"/>
        <end position="126"/>
    </location>
</feature>
<keyword evidence="10" id="KW-1185">Reference proteome</keyword>
<feature type="transmembrane region" description="Helical" evidence="7">
    <location>
        <begin position="391"/>
        <end position="409"/>
    </location>
</feature>
<evidence type="ECO:0000256" key="1">
    <source>
        <dbReference type="ARBA" id="ARBA00004651"/>
    </source>
</evidence>
<dbReference type="EMBL" id="JBEZFP010000165">
    <property type="protein sequence ID" value="MEU8139284.1"/>
    <property type="molecule type" value="Genomic_DNA"/>
</dbReference>
<dbReference type="InterPro" id="IPR011701">
    <property type="entry name" value="MFS"/>
</dbReference>